<feature type="domain" description="RNase H type-1" evidence="2">
    <location>
        <begin position="244"/>
        <end position="359"/>
    </location>
</feature>
<dbReference type="AlphaFoldDB" id="A0A843UWK7"/>
<dbReference type="PANTHER" id="PTHR47723">
    <property type="entry name" value="OS05G0353850 PROTEIN"/>
    <property type="match status" value="1"/>
</dbReference>
<gene>
    <name evidence="3" type="ORF">Taro_016541</name>
</gene>
<reference evidence="3" key="1">
    <citation type="submission" date="2017-07" db="EMBL/GenBank/DDBJ databases">
        <title>Taro Niue Genome Assembly and Annotation.</title>
        <authorList>
            <person name="Atibalentja N."/>
            <person name="Keating K."/>
            <person name="Fields C.J."/>
        </authorList>
    </citation>
    <scope>NUCLEOTIDE SEQUENCE</scope>
    <source>
        <strain evidence="3">Niue_2</strain>
        <tissue evidence="3">Leaf</tissue>
    </source>
</reference>
<dbReference type="InterPro" id="IPR002156">
    <property type="entry name" value="RNaseH_domain"/>
</dbReference>
<name>A0A843UWK7_COLES</name>
<dbReference type="Proteomes" id="UP000652761">
    <property type="component" value="Unassembled WGS sequence"/>
</dbReference>
<keyword evidence="4" id="KW-1185">Reference proteome</keyword>
<dbReference type="GO" id="GO:0003676">
    <property type="term" value="F:nucleic acid binding"/>
    <property type="evidence" value="ECO:0007669"/>
    <property type="project" value="InterPro"/>
</dbReference>
<accession>A0A843UWK7</accession>
<dbReference type="Gene3D" id="3.30.420.10">
    <property type="entry name" value="Ribonuclease H-like superfamily/Ribonuclease H"/>
    <property type="match status" value="1"/>
</dbReference>
<dbReference type="PROSITE" id="PS50879">
    <property type="entry name" value="RNASE_H_1"/>
    <property type="match status" value="1"/>
</dbReference>
<dbReference type="InterPro" id="IPR053151">
    <property type="entry name" value="RNase_H-like"/>
</dbReference>
<comment type="caution">
    <text evidence="3">The sequence shown here is derived from an EMBL/GenBank/DDBJ whole genome shotgun (WGS) entry which is preliminary data.</text>
</comment>
<evidence type="ECO:0000313" key="3">
    <source>
        <dbReference type="EMBL" id="MQL84039.1"/>
    </source>
</evidence>
<dbReference type="InterPro" id="IPR044730">
    <property type="entry name" value="RNase_H-like_dom_plant"/>
</dbReference>
<evidence type="ECO:0000313" key="4">
    <source>
        <dbReference type="Proteomes" id="UP000652761"/>
    </source>
</evidence>
<organism evidence="3 4">
    <name type="scientific">Colocasia esculenta</name>
    <name type="common">Wild taro</name>
    <name type="synonym">Arum esculentum</name>
    <dbReference type="NCBI Taxonomy" id="4460"/>
    <lineage>
        <taxon>Eukaryota</taxon>
        <taxon>Viridiplantae</taxon>
        <taxon>Streptophyta</taxon>
        <taxon>Embryophyta</taxon>
        <taxon>Tracheophyta</taxon>
        <taxon>Spermatophyta</taxon>
        <taxon>Magnoliopsida</taxon>
        <taxon>Liliopsida</taxon>
        <taxon>Araceae</taxon>
        <taxon>Aroideae</taxon>
        <taxon>Colocasieae</taxon>
        <taxon>Colocasia</taxon>
    </lineage>
</organism>
<evidence type="ECO:0000259" key="2">
    <source>
        <dbReference type="PROSITE" id="PS50879"/>
    </source>
</evidence>
<dbReference type="EMBL" id="NMUH01000735">
    <property type="protein sequence ID" value="MQL84039.1"/>
    <property type="molecule type" value="Genomic_DNA"/>
</dbReference>
<dbReference type="InterPro" id="IPR012337">
    <property type="entry name" value="RNaseH-like_sf"/>
</dbReference>
<proteinExistence type="predicted"/>
<dbReference type="Pfam" id="PF13456">
    <property type="entry name" value="RVT_3"/>
    <property type="match status" value="1"/>
</dbReference>
<feature type="region of interest" description="Disordered" evidence="1">
    <location>
        <begin position="87"/>
        <end position="110"/>
    </location>
</feature>
<dbReference type="GO" id="GO:0004523">
    <property type="term" value="F:RNA-DNA hybrid ribonuclease activity"/>
    <property type="evidence" value="ECO:0007669"/>
    <property type="project" value="InterPro"/>
</dbReference>
<dbReference type="SUPFAM" id="SSF53098">
    <property type="entry name" value="Ribonuclease H-like"/>
    <property type="match status" value="1"/>
</dbReference>
<dbReference type="PANTHER" id="PTHR47723:SF19">
    <property type="entry name" value="POLYNUCLEOTIDYL TRANSFERASE, RIBONUCLEASE H-LIKE SUPERFAMILY PROTEIN"/>
    <property type="match status" value="1"/>
</dbReference>
<evidence type="ECO:0000256" key="1">
    <source>
        <dbReference type="SAM" id="MobiDB-lite"/>
    </source>
</evidence>
<protein>
    <recommendedName>
        <fullName evidence="2">RNase H type-1 domain-containing protein</fullName>
    </recommendedName>
</protein>
<sequence>MDLAIEDGQRDCLVAKAGIFNFFLVTPEGRERSSEISVRPGGIWVATTTLLAVGGRPIVVVTPVTQQDEPGVVPLDDHVAGSDVVPIKQPLHPAQPSSSCVVEPNHQKQSTYVDSLHSAQPSSNCVVEPNHQKQSTYIDSNDPQPVHGVITAIGQEPFMESNGVSAAPPPLPALHGSPVVGEVEDAKSSSNLLHQNIHALVATAIDKMVFQDTATPQQMEAILELGFFVKPPVKLCKLVRWIPPLQGLVLNVDGASKGNPGPCGGGGLVRISYGTVVLAFSYFYGVGSSILAEARAMCDGVQLAVEHGIFIAEIFSDSLTLVDCLREWFHFTLLGLWLLVVIEEQAWPEVISQLEVHRL</sequence>
<dbReference type="InterPro" id="IPR036397">
    <property type="entry name" value="RNaseH_sf"/>
</dbReference>
<dbReference type="CDD" id="cd06222">
    <property type="entry name" value="RNase_H_like"/>
    <property type="match status" value="1"/>
</dbReference>